<dbReference type="EMBL" id="JAERRB010000003">
    <property type="protein sequence ID" value="MBL0741455.1"/>
    <property type="molecule type" value="Genomic_DNA"/>
</dbReference>
<feature type="modified residue" description="4-aspartylphosphate" evidence="2">
    <location>
        <position position="55"/>
    </location>
</feature>
<evidence type="ECO:0000313" key="5">
    <source>
        <dbReference type="EMBL" id="MBL0741455.1"/>
    </source>
</evidence>
<proteinExistence type="predicted"/>
<evidence type="ECO:0000313" key="6">
    <source>
        <dbReference type="Proteomes" id="UP000613030"/>
    </source>
</evidence>
<evidence type="ECO:0000259" key="4">
    <source>
        <dbReference type="PROSITE" id="PS50930"/>
    </source>
</evidence>
<dbReference type="PANTHER" id="PTHR44591">
    <property type="entry name" value="STRESS RESPONSE REGULATOR PROTEIN 1"/>
    <property type="match status" value="1"/>
</dbReference>
<sequence>MEDIRVLIVEDNLLVAEGIAALLRKHALLVAGICASGENAIDQVSTAKPDLVLMDVALAGKLDGIATAQRILSQNSIPIIYLSDHIDQATVDRAKETLPANYLSKPFQEPDLLRAIDIAIHNANANTIKKEKKLSPKHFFLRTNSQQFVKLAYDDILYIEADRAYSTVVTTHHKYKLAVSLNHVHDQIDHADFLRVHRSYVVNVNRITALDGNVIKLNEHQVQMNPDARALLMKHMKFIQ</sequence>
<comment type="caution">
    <text evidence="5">The sequence shown here is derived from an EMBL/GenBank/DDBJ whole genome shotgun (WGS) entry which is preliminary data.</text>
</comment>
<evidence type="ECO:0000256" key="2">
    <source>
        <dbReference type="PROSITE-ProRule" id="PRU00169"/>
    </source>
</evidence>
<evidence type="ECO:0000259" key="3">
    <source>
        <dbReference type="PROSITE" id="PS50110"/>
    </source>
</evidence>
<dbReference type="RefSeq" id="WP_202008835.1">
    <property type="nucleotide sequence ID" value="NZ_JAERRB010000003.1"/>
</dbReference>
<keyword evidence="1 2" id="KW-0597">Phosphoprotein</keyword>
<evidence type="ECO:0000256" key="1">
    <source>
        <dbReference type="ARBA" id="ARBA00022553"/>
    </source>
</evidence>
<keyword evidence="6" id="KW-1185">Reference proteome</keyword>
<gene>
    <name evidence="5" type="ORF">JI741_09500</name>
</gene>
<dbReference type="InterPro" id="IPR007492">
    <property type="entry name" value="LytTR_DNA-bd_dom"/>
</dbReference>
<dbReference type="InterPro" id="IPR011006">
    <property type="entry name" value="CheY-like_superfamily"/>
</dbReference>
<dbReference type="SUPFAM" id="SSF52172">
    <property type="entry name" value="CheY-like"/>
    <property type="match status" value="1"/>
</dbReference>
<dbReference type="Gene3D" id="3.40.50.2300">
    <property type="match status" value="1"/>
</dbReference>
<feature type="domain" description="Response regulatory" evidence="3">
    <location>
        <begin position="5"/>
        <end position="120"/>
    </location>
</feature>
<name>A0ABS1KQ50_9BACT</name>
<dbReference type="Pfam" id="PF00072">
    <property type="entry name" value="Response_reg"/>
    <property type="match status" value="1"/>
</dbReference>
<dbReference type="InterPro" id="IPR001789">
    <property type="entry name" value="Sig_transdc_resp-reg_receiver"/>
</dbReference>
<dbReference type="PANTHER" id="PTHR44591:SF3">
    <property type="entry name" value="RESPONSE REGULATORY DOMAIN-CONTAINING PROTEIN"/>
    <property type="match status" value="1"/>
</dbReference>
<feature type="domain" description="HTH LytTR-type" evidence="4">
    <location>
        <begin position="147"/>
        <end position="207"/>
    </location>
</feature>
<dbReference type="Proteomes" id="UP000613030">
    <property type="component" value="Unassembled WGS sequence"/>
</dbReference>
<dbReference type="PROSITE" id="PS50110">
    <property type="entry name" value="RESPONSE_REGULATORY"/>
    <property type="match status" value="1"/>
</dbReference>
<dbReference type="Gene3D" id="2.40.50.1020">
    <property type="entry name" value="LytTr DNA-binding domain"/>
    <property type="match status" value="1"/>
</dbReference>
<protein>
    <submittedName>
        <fullName evidence="5">Response regulator</fullName>
    </submittedName>
</protein>
<dbReference type="Pfam" id="PF04397">
    <property type="entry name" value="LytTR"/>
    <property type="match status" value="1"/>
</dbReference>
<dbReference type="SMART" id="SM00850">
    <property type="entry name" value="LytTR"/>
    <property type="match status" value="1"/>
</dbReference>
<dbReference type="InterPro" id="IPR050595">
    <property type="entry name" value="Bact_response_regulator"/>
</dbReference>
<accession>A0ABS1KQ50</accession>
<dbReference type="PROSITE" id="PS50930">
    <property type="entry name" value="HTH_LYTTR"/>
    <property type="match status" value="1"/>
</dbReference>
<dbReference type="CDD" id="cd17534">
    <property type="entry name" value="REC_DC-like"/>
    <property type="match status" value="1"/>
</dbReference>
<organism evidence="5 6">
    <name type="scientific">Chryseolinea lacunae</name>
    <dbReference type="NCBI Taxonomy" id="2801331"/>
    <lineage>
        <taxon>Bacteria</taxon>
        <taxon>Pseudomonadati</taxon>
        <taxon>Bacteroidota</taxon>
        <taxon>Cytophagia</taxon>
        <taxon>Cytophagales</taxon>
        <taxon>Fulvivirgaceae</taxon>
        <taxon>Chryseolinea</taxon>
    </lineage>
</organism>
<reference evidence="5 6" key="1">
    <citation type="submission" date="2021-01" db="EMBL/GenBank/DDBJ databases">
        <title>Chryseolinea sp. Jin1 Genome sequencing and assembly.</title>
        <authorList>
            <person name="Kim I."/>
        </authorList>
    </citation>
    <scope>NUCLEOTIDE SEQUENCE [LARGE SCALE GENOMIC DNA]</scope>
    <source>
        <strain evidence="5 6">Jin1</strain>
    </source>
</reference>
<dbReference type="SMART" id="SM00448">
    <property type="entry name" value="REC"/>
    <property type="match status" value="1"/>
</dbReference>